<evidence type="ECO:0000313" key="3">
    <source>
        <dbReference type="Proteomes" id="UP001179280"/>
    </source>
</evidence>
<sequence>MGLFTTAKNFLSGIEEKRQSLFNRQGAIKTKIEELKQEKEDLLASFDPEKPYDPKPIQKLESSIETAQLELDALASYKNKSSDGDYDSRVEEIEKIRQELKNSSATNKEASVKALDKIEEAKKTFLEAQKNYYDIKARNDAEVMEAQDLIKILSSPFNQRVDYLRREQERLGHELYKITPSIGGKASNQSEIDSVQNELNLIRREIVKLEDHKATKYSGGVDSLKTFRNENGATIYFIHDKEQLDAAEKGQIKQ</sequence>
<dbReference type="Proteomes" id="UP001179280">
    <property type="component" value="Unassembled WGS sequence"/>
</dbReference>
<organism evidence="2 3">
    <name type="scientific">Shouchella xiaoxiensis</name>
    <dbReference type="NCBI Taxonomy" id="766895"/>
    <lineage>
        <taxon>Bacteria</taxon>
        <taxon>Bacillati</taxon>
        <taxon>Bacillota</taxon>
        <taxon>Bacilli</taxon>
        <taxon>Bacillales</taxon>
        <taxon>Bacillaceae</taxon>
        <taxon>Shouchella</taxon>
    </lineage>
</organism>
<keyword evidence="1" id="KW-0175">Coiled coil</keyword>
<dbReference type="RefSeq" id="WP_204465529.1">
    <property type="nucleotide sequence ID" value="NZ_JAFBCV010000004.1"/>
</dbReference>
<evidence type="ECO:0000313" key="2">
    <source>
        <dbReference type="EMBL" id="MBM7838353.1"/>
    </source>
</evidence>
<gene>
    <name evidence="2" type="ORF">JOC54_001609</name>
</gene>
<proteinExistence type="predicted"/>
<feature type="coiled-coil region" evidence="1">
    <location>
        <begin position="57"/>
        <end position="113"/>
    </location>
</feature>
<comment type="caution">
    <text evidence="2">The sequence shown here is derived from an EMBL/GenBank/DDBJ whole genome shotgun (WGS) entry which is preliminary data.</text>
</comment>
<reference evidence="2" key="1">
    <citation type="submission" date="2021-01" db="EMBL/GenBank/DDBJ databases">
        <title>Genomic Encyclopedia of Type Strains, Phase IV (KMG-IV): sequencing the most valuable type-strain genomes for metagenomic binning, comparative biology and taxonomic classification.</title>
        <authorList>
            <person name="Goeker M."/>
        </authorList>
    </citation>
    <scope>NUCLEOTIDE SEQUENCE</scope>
    <source>
        <strain evidence="2">DSM 21943</strain>
    </source>
</reference>
<keyword evidence="3" id="KW-1185">Reference proteome</keyword>
<dbReference type="EMBL" id="JAFBCV010000004">
    <property type="protein sequence ID" value="MBM7838353.1"/>
    <property type="molecule type" value="Genomic_DNA"/>
</dbReference>
<accession>A0ABS2SS71</accession>
<name>A0ABS2SS71_9BACI</name>
<feature type="coiled-coil region" evidence="1">
    <location>
        <begin position="185"/>
        <end position="212"/>
    </location>
</feature>
<evidence type="ECO:0000256" key="1">
    <source>
        <dbReference type="SAM" id="Coils"/>
    </source>
</evidence>
<protein>
    <submittedName>
        <fullName evidence="2">Nucleic acid-binding Zn-ribbon protein</fullName>
    </submittedName>
</protein>